<accession>A0ABD1E638</accession>
<organism evidence="1 2">
    <name type="scientific">Hypothenemus hampei</name>
    <name type="common">Coffee berry borer</name>
    <dbReference type="NCBI Taxonomy" id="57062"/>
    <lineage>
        <taxon>Eukaryota</taxon>
        <taxon>Metazoa</taxon>
        <taxon>Ecdysozoa</taxon>
        <taxon>Arthropoda</taxon>
        <taxon>Hexapoda</taxon>
        <taxon>Insecta</taxon>
        <taxon>Pterygota</taxon>
        <taxon>Neoptera</taxon>
        <taxon>Endopterygota</taxon>
        <taxon>Coleoptera</taxon>
        <taxon>Polyphaga</taxon>
        <taxon>Cucujiformia</taxon>
        <taxon>Curculionidae</taxon>
        <taxon>Scolytinae</taxon>
        <taxon>Hypothenemus</taxon>
    </lineage>
</organism>
<evidence type="ECO:0008006" key="3">
    <source>
        <dbReference type="Google" id="ProtNLM"/>
    </source>
</evidence>
<dbReference type="EMBL" id="JBDJPC010000010">
    <property type="protein sequence ID" value="KAL1490152.1"/>
    <property type="molecule type" value="Genomic_DNA"/>
</dbReference>
<dbReference type="AlphaFoldDB" id="A0ABD1E638"/>
<evidence type="ECO:0000313" key="1">
    <source>
        <dbReference type="EMBL" id="KAL1490152.1"/>
    </source>
</evidence>
<keyword evidence="2" id="KW-1185">Reference proteome</keyword>
<protein>
    <recommendedName>
        <fullName evidence="3">Transposase</fullName>
    </recommendedName>
</protein>
<evidence type="ECO:0000313" key="2">
    <source>
        <dbReference type="Proteomes" id="UP001566132"/>
    </source>
</evidence>
<reference evidence="1 2" key="1">
    <citation type="submission" date="2024-05" db="EMBL/GenBank/DDBJ databases">
        <title>Genetic variation in Jamaican populations of the coffee berry borer (Hypothenemus hampei).</title>
        <authorList>
            <person name="Errbii M."/>
            <person name="Myrie A."/>
        </authorList>
    </citation>
    <scope>NUCLEOTIDE SEQUENCE [LARGE SCALE GENOMIC DNA]</scope>
    <source>
        <strain evidence="1">JA-Hopewell-2020-01-JO</strain>
        <tissue evidence="1">Whole body</tissue>
    </source>
</reference>
<gene>
    <name evidence="1" type="ORF">ABEB36_012892</name>
</gene>
<name>A0ABD1E638_HYPHA</name>
<comment type="caution">
    <text evidence="1">The sequence shown here is derived from an EMBL/GenBank/DDBJ whole genome shotgun (WGS) entry which is preliminary data.</text>
</comment>
<sequence length="132" mass="16166">MDKFKKCLYSQSYEEYEEQKKEFLEICKSVQVIVGTKDKYTSLKEQFLKNWDSCKEMWVHFFKKHLPLMGDTTTNRIERSFWTLKQYLQTKYHSLPTVYLCIKEIINYIDSRINNKLTRNKKFLKLWILISK</sequence>
<dbReference type="PANTHER" id="PTHR31569:SF4">
    <property type="entry name" value="SWIM-TYPE DOMAIN-CONTAINING PROTEIN"/>
    <property type="match status" value="1"/>
</dbReference>
<dbReference type="Proteomes" id="UP001566132">
    <property type="component" value="Unassembled WGS sequence"/>
</dbReference>
<dbReference type="PANTHER" id="PTHR31569">
    <property type="entry name" value="SWIM-TYPE DOMAIN-CONTAINING PROTEIN"/>
    <property type="match status" value="1"/>
</dbReference>
<dbReference type="InterPro" id="IPR052579">
    <property type="entry name" value="Zinc_finger_SWIM"/>
</dbReference>
<proteinExistence type="predicted"/>